<dbReference type="EMBL" id="CAJNRF010015122">
    <property type="protein sequence ID" value="CAF2166036.1"/>
    <property type="molecule type" value="Genomic_DNA"/>
</dbReference>
<dbReference type="InterPro" id="IPR013087">
    <property type="entry name" value="Znf_C2H2_type"/>
</dbReference>
<dbReference type="CDD" id="cd20908">
    <property type="entry name" value="SUF4-like"/>
    <property type="match status" value="1"/>
</dbReference>
<dbReference type="PROSITE" id="PS50808">
    <property type="entry name" value="ZF_BED"/>
    <property type="match status" value="1"/>
</dbReference>
<dbReference type="GO" id="GO:0003677">
    <property type="term" value="F:DNA binding"/>
    <property type="evidence" value="ECO:0007669"/>
    <property type="project" value="InterPro"/>
</dbReference>
<dbReference type="GO" id="GO:0005634">
    <property type="term" value="C:nucleus"/>
    <property type="evidence" value="ECO:0007669"/>
    <property type="project" value="UniProtKB-SubCell"/>
</dbReference>
<feature type="compositionally biased region" description="Low complexity" evidence="7">
    <location>
        <begin position="108"/>
        <end position="125"/>
    </location>
</feature>
<comment type="caution">
    <text evidence="9">The sequence shown here is derived from an EMBL/GenBank/DDBJ whole genome shotgun (WGS) entry which is preliminary data.</text>
</comment>
<gene>
    <name evidence="9" type="ORF">WKI299_LOCUS32672</name>
</gene>
<feature type="region of interest" description="Disordered" evidence="7">
    <location>
        <begin position="97"/>
        <end position="125"/>
    </location>
</feature>
<keyword evidence="4" id="KW-0862">Zinc</keyword>
<accession>A0A816YSL7</accession>
<comment type="subcellular location">
    <subcellularLocation>
        <location evidence="1">Nucleus</location>
    </subcellularLocation>
</comment>
<dbReference type="AlphaFoldDB" id="A0A816YSL7"/>
<evidence type="ECO:0000313" key="10">
    <source>
        <dbReference type="Proteomes" id="UP000663856"/>
    </source>
</evidence>
<evidence type="ECO:0000256" key="1">
    <source>
        <dbReference type="ARBA" id="ARBA00004123"/>
    </source>
</evidence>
<evidence type="ECO:0000256" key="4">
    <source>
        <dbReference type="ARBA" id="ARBA00022833"/>
    </source>
</evidence>
<evidence type="ECO:0000313" key="9">
    <source>
        <dbReference type="EMBL" id="CAF2166036.1"/>
    </source>
</evidence>
<keyword evidence="3 6" id="KW-0863">Zinc-finger</keyword>
<evidence type="ECO:0000256" key="2">
    <source>
        <dbReference type="ARBA" id="ARBA00022723"/>
    </source>
</evidence>
<feature type="domain" description="BED-type" evidence="8">
    <location>
        <begin position="6"/>
        <end position="65"/>
    </location>
</feature>
<protein>
    <recommendedName>
        <fullName evidence="8">BED-type domain-containing protein</fullName>
    </recommendedName>
</protein>
<keyword evidence="2" id="KW-0479">Metal-binding</keyword>
<evidence type="ECO:0000256" key="5">
    <source>
        <dbReference type="ARBA" id="ARBA00023242"/>
    </source>
</evidence>
<evidence type="ECO:0000256" key="7">
    <source>
        <dbReference type="SAM" id="MobiDB-lite"/>
    </source>
</evidence>
<sequence length="519" mass="57270">MGRKKKKQTKPWCWYCNREFDDEKILLQHQKAKHFKCHLCHKKLYTGPGLQIHSIQVHKENIDKVPNAIKGRENIEIEIYGMEGIPEEDLRSHEKRLAGKDKDETDNTDTTQVSTSLSLPPMPSISMMPMTFPGMPFGMTSMPLPMMPPVPMMTALRPPMVPSATLLQSASTKPLFPSGATDTSHDTNSTSNLTTMASAAAAISNLSTTTSNSLPGNKGKIEPIAGTGKIIHPDDDISLEEFRASLPKYKQIMMPQQMQMPPMPSGLSMANFMRPTMGGLPFMVQPAGFPPMGFNGIEDEDDLPSSIRKQLEDAPVVDVPEMEDYISAPLLHSTPVDQQIALTLSATTNNLSSDNNDKKNILDENSTSNLGLAEFSHVAIRSKAAYAYLTKGTRQQQAHKIHIKKLQENTDPKLLPCIIIEKEDEPLKLACIHGIIHQWSWTVNMLVGLSAVPHELVHLKVDDLQKISMITASKLYVRGVVNGICCSCKGGCKTKQCACKKIKLSAQQSVIKILLVVKT</sequence>
<dbReference type="Proteomes" id="UP000663856">
    <property type="component" value="Unassembled WGS sequence"/>
</dbReference>
<dbReference type="SMART" id="SM00355">
    <property type="entry name" value="ZnF_C2H2"/>
    <property type="match status" value="2"/>
</dbReference>
<name>A0A816YSL7_9BILA</name>
<dbReference type="GO" id="GO:0008270">
    <property type="term" value="F:zinc ion binding"/>
    <property type="evidence" value="ECO:0007669"/>
    <property type="project" value="UniProtKB-KW"/>
</dbReference>
<evidence type="ECO:0000256" key="6">
    <source>
        <dbReference type="PROSITE-ProRule" id="PRU00027"/>
    </source>
</evidence>
<evidence type="ECO:0000259" key="8">
    <source>
        <dbReference type="PROSITE" id="PS50808"/>
    </source>
</evidence>
<reference evidence="9" key="1">
    <citation type="submission" date="2021-02" db="EMBL/GenBank/DDBJ databases">
        <authorList>
            <person name="Nowell W R."/>
        </authorList>
    </citation>
    <scope>NUCLEOTIDE SEQUENCE</scope>
</reference>
<dbReference type="InterPro" id="IPR003656">
    <property type="entry name" value="Znf_BED"/>
</dbReference>
<proteinExistence type="predicted"/>
<dbReference type="PROSITE" id="PS00028">
    <property type="entry name" value="ZINC_FINGER_C2H2_1"/>
    <property type="match status" value="2"/>
</dbReference>
<dbReference type="PANTHER" id="PTHR23215:SF0">
    <property type="entry name" value="BUB3-INTERACTING AND GLEBS MOTIF-CONTAINING PROTEIN ZNF207"/>
    <property type="match status" value="1"/>
</dbReference>
<keyword evidence="5" id="KW-0539">Nucleus</keyword>
<evidence type="ECO:0000256" key="3">
    <source>
        <dbReference type="ARBA" id="ARBA00022771"/>
    </source>
</evidence>
<organism evidence="9 10">
    <name type="scientific">Rotaria magnacalcarata</name>
    <dbReference type="NCBI Taxonomy" id="392030"/>
    <lineage>
        <taxon>Eukaryota</taxon>
        <taxon>Metazoa</taxon>
        <taxon>Spiralia</taxon>
        <taxon>Gnathifera</taxon>
        <taxon>Rotifera</taxon>
        <taxon>Eurotatoria</taxon>
        <taxon>Bdelloidea</taxon>
        <taxon>Philodinida</taxon>
        <taxon>Philodinidae</taxon>
        <taxon>Rotaria</taxon>
    </lineage>
</organism>
<dbReference type="PANTHER" id="PTHR23215">
    <property type="entry name" value="ZINC FINGER PROTEIN 207"/>
    <property type="match status" value="1"/>
</dbReference>